<dbReference type="SMART" id="SM00382">
    <property type="entry name" value="AAA"/>
    <property type="match status" value="1"/>
</dbReference>
<comment type="caution">
    <text evidence="5">The sequence shown here is derived from an EMBL/GenBank/DDBJ whole genome shotgun (WGS) entry which is preliminary data.</text>
</comment>
<name>A0A6B0YZN0_9CHLR</name>
<keyword evidence="1" id="KW-0813">Transport</keyword>
<organism evidence="5">
    <name type="scientific">Caldilineaceae bacterium SB0664_bin_27</name>
    <dbReference type="NCBI Taxonomy" id="2605260"/>
    <lineage>
        <taxon>Bacteria</taxon>
        <taxon>Bacillati</taxon>
        <taxon>Chloroflexota</taxon>
        <taxon>Caldilineae</taxon>
        <taxon>Caldilineales</taxon>
        <taxon>Caldilineaceae</taxon>
    </lineage>
</organism>
<dbReference type="PANTHER" id="PTHR42939">
    <property type="entry name" value="ABC TRANSPORTER ATP-BINDING PROTEIN ALBC-RELATED"/>
    <property type="match status" value="1"/>
</dbReference>
<evidence type="ECO:0000256" key="3">
    <source>
        <dbReference type="ARBA" id="ARBA00022840"/>
    </source>
</evidence>
<accession>A0A6B0YZN0</accession>
<evidence type="ECO:0000256" key="2">
    <source>
        <dbReference type="ARBA" id="ARBA00022741"/>
    </source>
</evidence>
<dbReference type="EMBL" id="VXRG01000128">
    <property type="protein sequence ID" value="MXY94858.1"/>
    <property type="molecule type" value="Genomic_DNA"/>
</dbReference>
<dbReference type="InterPro" id="IPR003593">
    <property type="entry name" value="AAA+_ATPase"/>
</dbReference>
<dbReference type="PANTHER" id="PTHR42939:SF1">
    <property type="entry name" value="ABC TRANSPORTER ATP-BINDING PROTEIN ALBC-RELATED"/>
    <property type="match status" value="1"/>
</dbReference>
<protein>
    <submittedName>
        <fullName evidence="5">ABC transporter ATP-binding protein</fullName>
    </submittedName>
</protein>
<reference evidence="5" key="1">
    <citation type="submission" date="2019-09" db="EMBL/GenBank/DDBJ databases">
        <title>Characterisation of the sponge microbiome using genome-centric metagenomics.</title>
        <authorList>
            <person name="Engelberts J.P."/>
            <person name="Robbins S.J."/>
            <person name="De Goeij J.M."/>
            <person name="Aranda M."/>
            <person name="Bell S.C."/>
            <person name="Webster N.S."/>
        </authorList>
    </citation>
    <scope>NUCLEOTIDE SEQUENCE</scope>
    <source>
        <strain evidence="5">SB0664_bin_27</strain>
    </source>
</reference>
<dbReference type="InterPro" id="IPR003439">
    <property type="entry name" value="ABC_transporter-like_ATP-bd"/>
</dbReference>
<dbReference type="CDD" id="cd03230">
    <property type="entry name" value="ABC_DR_subfamily_A"/>
    <property type="match status" value="1"/>
</dbReference>
<keyword evidence="2" id="KW-0547">Nucleotide-binding</keyword>
<dbReference type="InterPro" id="IPR027417">
    <property type="entry name" value="P-loop_NTPase"/>
</dbReference>
<proteinExistence type="predicted"/>
<evidence type="ECO:0000259" key="4">
    <source>
        <dbReference type="PROSITE" id="PS50893"/>
    </source>
</evidence>
<dbReference type="GO" id="GO:0005524">
    <property type="term" value="F:ATP binding"/>
    <property type="evidence" value="ECO:0007669"/>
    <property type="project" value="UniProtKB-KW"/>
</dbReference>
<feature type="domain" description="ABC transporter" evidence="4">
    <location>
        <begin position="30"/>
        <end position="260"/>
    </location>
</feature>
<gene>
    <name evidence="5" type="ORF">F4Y42_15570</name>
</gene>
<dbReference type="SUPFAM" id="SSF52540">
    <property type="entry name" value="P-loop containing nucleoside triphosphate hydrolases"/>
    <property type="match status" value="1"/>
</dbReference>
<sequence>MSVLPVCKCVHPESALMCQSSKAQRHAPVVSVDALHFSYGIRQVLHGISFALERGEVVGLLGPNGAGKSTTIKVLTGILPPARGAVHVAGYSMPTEAVEAKKRIGYVPEDAALFESLTGQEFLELMGRLQEVHEEILQSRIDRFLKQFDLAKVRHQRLDGYSKGMRQKVLLSAALLHNPDVVMLDEPLSGLDVNAGFMVRDLVAALAAEGKAILYSSHVLDMVERVCDRALIIHEGRLIADGSVESLKASTQRGSLEDVFRQLTHTDETVSGVSEIIESLRS</sequence>
<keyword evidence="3 5" id="KW-0067">ATP-binding</keyword>
<evidence type="ECO:0000256" key="1">
    <source>
        <dbReference type="ARBA" id="ARBA00022448"/>
    </source>
</evidence>
<dbReference type="Gene3D" id="3.40.50.300">
    <property type="entry name" value="P-loop containing nucleotide triphosphate hydrolases"/>
    <property type="match status" value="1"/>
</dbReference>
<dbReference type="PROSITE" id="PS50893">
    <property type="entry name" value="ABC_TRANSPORTER_2"/>
    <property type="match status" value="1"/>
</dbReference>
<dbReference type="PROSITE" id="PS00211">
    <property type="entry name" value="ABC_TRANSPORTER_1"/>
    <property type="match status" value="1"/>
</dbReference>
<dbReference type="GO" id="GO:0016887">
    <property type="term" value="F:ATP hydrolysis activity"/>
    <property type="evidence" value="ECO:0007669"/>
    <property type="project" value="InterPro"/>
</dbReference>
<dbReference type="InterPro" id="IPR017871">
    <property type="entry name" value="ABC_transporter-like_CS"/>
</dbReference>
<evidence type="ECO:0000313" key="5">
    <source>
        <dbReference type="EMBL" id="MXY94858.1"/>
    </source>
</evidence>
<dbReference type="Pfam" id="PF00005">
    <property type="entry name" value="ABC_tran"/>
    <property type="match status" value="1"/>
</dbReference>
<dbReference type="AlphaFoldDB" id="A0A6B0YZN0"/>
<dbReference type="InterPro" id="IPR051782">
    <property type="entry name" value="ABC_Transporter_VariousFunc"/>
</dbReference>